<dbReference type="PANTHER" id="PTHR43581:SF2">
    <property type="entry name" value="EXCINUCLEASE ATPASE SUBUNIT"/>
    <property type="match status" value="1"/>
</dbReference>
<dbReference type="Pfam" id="PF13304">
    <property type="entry name" value="AAA_21"/>
    <property type="match status" value="1"/>
</dbReference>
<proteinExistence type="predicted"/>
<dbReference type="PANTHER" id="PTHR43581">
    <property type="entry name" value="ATP/GTP PHOSPHATASE"/>
    <property type="match status" value="1"/>
</dbReference>
<dbReference type="EMBL" id="JAPNKA010000001">
    <property type="protein sequence ID" value="MCY1073158.1"/>
    <property type="molecule type" value="Genomic_DNA"/>
</dbReference>
<reference evidence="2 3" key="1">
    <citation type="submission" date="2022-11" db="EMBL/GenBank/DDBJ databases">
        <title>Minimal conservation of predation-associated metabolite biosynthetic gene clusters underscores biosynthetic potential of Myxococcota including descriptions for ten novel species: Archangium lansinium sp. nov., Myxococcus landrumus sp. nov., Nannocystis bai.</title>
        <authorList>
            <person name="Ahearne A."/>
            <person name="Stevens C."/>
            <person name="Phillips K."/>
        </authorList>
    </citation>
    <scope>NUCLEOTIDE SEQUENCE [LARGE SCALE GENOMIC DNA]</scope>
    <source>
        <strain evidence="2 3">MIWBW</strain>
    </source>
</reference>
<dbReference type="InterPro" id="IPR051396">
    <property type="entry name" value="Bact_Antivir_Def_Nuclease"/>
</dbReference>
<comment type="caution">
    <text evidence="2">The sequence shown here is derived from an EMBL/GenBank/DDBJ whole genome shotgun (WGS) entry which is preliminary data.</text>
</comment>
<name>A0ABT3ZUR5_9BACT</name>
<gene>
    <name evidence="2" type="ORF">OV287_01550</name>
</gene>
<dbReference type="SUPFAM" id="SSF52540">
    <property type="entry name" value="P-loop containing nucleoside triphosphate hydrolases"/>
    <property type="match status" value="1"/>
</dbReference>
<accession>A0ABT3ZUR5</accession>
<feature type="domain" description="ATPase AAA-type core" evidence="1">
    <location>
        <begin position="261"/>
        <end position="350"/>
    </location>
</feature>
<sequence length="422" mass="47024">MTPSALHVRNYRSFPGPQQVELRPLTLFYGGNSAGKSALVRLLPLLADSVGSDVEGPLNLSSPAARGSTFRDLRWKGLTEDDPTALSLALEWRGDASLSRAEFSMDLERNWQRLILTGFEFQKSGGELLLSGRWRFRVDEQASSALTYEVKSQGGGAELPVRFRGLVPEIPAGQSELVWAMARERLLGLRRAVLWLSSRHLSERIASRPTAPRWTMLPDGSDVGPLLASQPEVREEVSNWCEKYLKRSVEIDEVPPAHFRLALRHVRRAALDIDLLDAGEGVLKVLPVLTAIALSGRSAPDAPRILAIEEPESHLHPTLQKALAEYIATTVSSRRELPCIVMETHSQHILLGMQIAVARGQLQPEQVQVYWVHQDEDGRSVAEPVSLDVDGRLRGNWPPDVYTEVNDMADELLLARQERRRS</sequence>
<dbReference type="InterPro" id="IPR027417">
    <property type="entry name" value="P-loop_NTPase"/>
</dbReference>
<organism evidence="2 3">
    <name type="scientific">Archangium lansingense</name>
    <dbReference type="NCBI Taxonomy" id="2995310"/>
    <lineage>
        <taxon>Bacteria</taxon>
        <taxon>Pseudomonadati</taxon>
        <taxon>Myxococcota</taxon>
        <taxon>Myxococcia</taxon>
        <taxon>Myxococcales</taxon>
        <taxon>Cystobacterineae</taxon>
        <taxon>Archangiaceae</taxon>
        <taxon>Archangium</taxon>
    </lineage>
</organism>
<dbReference type="Proteomes" id="UP001207654">
    <property type="component" value="Unassembled WGS sequence"/>
</dbReference>
<dbReference type="RefSeq" id="WP_267532175.1">
    <property type="nucleotide sequence ID" value="NZ_JAPNKA010000001.1"/>
</dbReference>
<dbReference type="InterPro" id="IPR003959">
    <property type="entry name" value="ATPase_AAA_core"/>
</dbReference>
<keyword evidence="3" id="KW-1185">Reference proteome</keyword>
<evidence type="ECO:0000259" key="1">
    <source>
        <dbReference type="Pfam" id="PF13304"/>
    </source>
</evidence>
<protein>
    <submittedName>
        <fullName evidence="2">AAA family ATPase</fullName>
    </submittedName>
</protein>
<evidence type="ECO:0000313" key="2">
    <source>
        <dbReference type="EMBL" id="MCY1073158.1"/>
    </source>
</evidence>
<evidence type="ECO:0000313" key="3">
    <source>
        <dbReference type="Proteomes" id="UP001207654"/>
    </source>
</evidence>